<evidence type="ECO:0000313" key="1">
    <source>
        <dbReference type="EMBL" id="MDM8265639.1"/>
    </source>
</evidence>
<comment type="caution">
    <text evidence="1">The sequence shown here is derived from an EMBL/GenBank/DDBJ whole genome shotgun (WGS) entry which is preliminary data.</text>
</comment>
<reference evidence="2" key="1">
    <citation type="submission" date="2023-06" db="EMBL/GenBank/DDBJ databases">
        <title>Identification and characterization of horizontal gene transfer across gut microbiota members of farm animals based on homology search.</title>
        <authorList>
            <person name="Zeman M."/>
            <person name="Kubasova T."/>
            <person name="Jahodarova E."/>
            <person name="Nykrynova M."/>
            <person name="Rychlik I."/>
        </authorList>
    </citation>
    <scope>NUCLEOTIDE SEQUENCE [LARGE SCALE GENOMIC DNA]</scope>
    <source>
        <strain evidence="2">161_Gplus</strain>
    </source>
</reference>
<dbReference type="EMBL" id="JAUDDW010000001">
    <property type="protein sequence ID" value="MDM8265639.1"/>
    <property type="molecule type" value="Genomic_DNA"/>
</dbReference>
<proteinExistence type="predicted"/>
<keyword evidence="2" id="KW-1185">Reference proteome</keyword>
<reference evidence="1 2" key="2">
    <citation type="submission" date="2023-06" db="EMBL/GenBank/DDBJ databases">
        <authorList>
            <person name="Zeman M."/>
            <person name="Kubasova T."/>
            <person name="Jahodarova E."/>
            <person name="Nykrynova M."/>
            <person name="Rychlik I."/>
        </authorList>
    </citation>
    <scope>NUCLEOTIDE SEQUENCE [LARGE SCALE GENOMIC DNA]</scope>
    <source>
        <strain evidence="1 2">161_Gplus</strain>
    </source>
</reference>
<protein>
    <submittedName>
        <fullName evidence="1">Uncharacterized protein</fullName>
    </submittedName>
</protein>
<gene>
    <name evidence="1" type="ORF">QUW44_00420</name>
</gene>
<sequence length="80" mass="9086">MLVRGRVEKQGKKFIIHNPSMPNFDDYISGLAVMFEAYPTEGDQQLHEVRKAMALIDDLAAVADKLPELPREKEAKDDED</sequence>
<name>A0ABT7UVE2_9LACO</name>
<accession>A0ABT7UVE2</accession>
<dbReference type="Proteomes" id="UP001529343">
    <property type="component" value="Unassembled WGS sequence"/>
</dbReference>
<organism evidence="1 2">
    <name type="scientific">Limosilactobacillus pontis</name>
    <dbReference type="NCBI Taxonomy" id="35787"/>
    <lineage>
        <taxon>Bacteria</taxon>
        <taxon>Bacillati</taxon>
        <taxon>Bacillota</taxon>
        <taxon>Bacilli</taxon>
        <taxon>Lactobacillales</taxon>
        <taxon>Lactobacillaceae</taxon>
        <taxon>Limosilactobacillus</taxon>
    </lineage>
</organism>
<evidence type="ECO:0000313" key="2">
    <source>
        <dbReference type="Proteomes" id="UP001529343"/>
    </source>
</evidence>
<dbReference type="RefSeq" id="WP_289585579.1">
    <property type="nucleotide sequence ID" value="NZ_JAUDDW010000001.1"/>
</dbReference>